<evidence type="ECO:0000313" key="6">
    <source>
        <dbReference type="EMBL" id="KLU92512.1"/>
    </source>
</evidence>
<dbReference type="PROSITE" id="PS51025">
    <property type="entry name" value="PWI"/>
    <property type="match status" value="1"/>
</dbReference>
<dbReference type="InterPro" id="IPR052768">
    <property type="entry name" value="RBM25"/>
</dbReference>
<sequence>MQNLMSPSVEDKLRTIFVRNIPEGVCGEAGLQKILNSVGRLKRWDSAKSQMEETKGQVFGFAQYEDFESLATAVELLRKVKVPVKKQEPTDAAGKPAETQDATKDEPMEDVKKETNGEQQNGDGAREKAADQQPAEDDEYPGIEKVLLPVTVDEATIKYLDHHRSTLGDDGQAKAKANLEAARTRLKEAVDELFRPSVKATKDGDGDVPMRDAAASGDVEVISIPLAQDDELAEIPAEMREVVAAEIAAFRERSNQRDQERLRREEELEEQERQRSNGGRVSRVESPPPGSNQTPIGPRVPNAPSGPRGQNGTSRRDGRDGVAFVNGGAINGDGQYWRDEEDTDASDEELHRRELSKQKADDDKLYNEAERKWANRERARQAALDREQERDRAEAENASRRKTEQLERDRGWDDEREASRKSHLYYRDRGAWARKRAQELGEERTRDDADRRAEAEERRREERQMEEAKGMADSFLEQQERELVPTGEGARDGGAEGGESGAPAAAPQRFTISLGAAAQKAQTQRAAPARRTFAEVEGLLDDEEADGKTRRQLIPIKFEPLSAGQIMTEEEVQKAVRSLAQEIPTDKDGLWAWEVQWDHMEESIIQEKLRPFVEKKVVEYLGVQEEILVEVVIEHLRKHGKPAELVEELEGALDEDGEDLVKKLWRMVIFFTESEKRGLPA</sequence>
<dbReference type="EnsemblFungi" id="MAPG_11457T0">
    <property type="protein sequence ID" value="MAPG_11457T0"/>
    <property type="gene ID" value="MAPG_11457"/>
</dbReference>
<keyword evidence="2" id="KW-0694">RNA-binding</keyword>
<dbReference type="Proteomes" id="UP000011715">
    <property type="component" value="Unassembled WGS sequence"/>
</dbReference>
<dbReference type="EMBL" id="GL876981">
    <property type="protein sequence ID" value="KLU92512.1"/>
    <property type="molecule type" value="Genomic_DNA"/>
</dbReference>
<feature type="region of interest" description="Disordered" evidence="3">
    <location>
        <begin position="85"/>
        <end position="143"/>
    </location>
</feature>
<dbReference type="Pfam" id="PF01480">
    <property type="entry name" value="PWI"/>
    <property type="match status" value="1"/>
</dbReference>
<feature type="compositionally biased region" description="Basic and acidic residues" evidence="3">
    <location>
        <begin position="348"/>
        <end position="470"/>
    </location>
</feature>
<evidence type="ECO:0000313" key="7">
    <source>
        <dbReference type="EnsemblFungi" id="MAPG_11457T0"/>
    </source>
</evidence>
<dbReference type="EMBL" id="ADBL01002826">
    <property type="status" value="NOT_ANNOTATED_CDS"/>
    <property type="molecule type" value="Genomic_DNA"/>
</dbReference>
<dbReference type="eggNOG" id="KOG2253">
    <property type="taxonomic scope" value="Eukaryota"/>
</dbReference>
<dbReference type="PANTHER" id="PTHR18806:SF4">
    <property type="entry name" value="RNA-BINDING PROTEIN 25"/>
    <property type="match status" value="1"/>
</dbReference>
<dbReference type="PROSITE" id="PS50102">
    <property type="entry name" value="RRM"/>
    <property type="match status" value="1"/>
</dbReference>
<evidence type="ECO:0000256" key="3">
    <source>
        <dbReference type="SAM" id="MobiDB-lite"/>
    </source>
</evidence>
<feature type="domain" description="PWI" evidence="5">
    <location>
        <begin position="588"/>
        <end position="681"/>
    </location>
</feature>
<evidence type="ECO:0000259" key="4">
    <source>
        <dbReference type="PROSITE" id="PS50102"/>
    </source>
</evidence>
<dbReference type="InterPro" id="IPR036483">
    <property type="entry name" value="PWI_dom_sf"/>
</dbReference>
<dbReference type="STRING" id="644358.A0A0C4EFB5"/>
<evidence type="ECO:0000256" key="1">
    <source>
        <dbReference type="ARBA" id="ARBA00022664"/>
    </source>
</evidence>
<dbReference type="GO" id="GO:0005681">
    <property type="term" value="C:spliceosomal complex"/>
    <property type="evidence" value="ECO:0007669"/>
    <property type="project" value="TreeGrafter"/>
</dbReference>
<gene>
    <name evidence="6" type="ORF">MAPG_11457</name>
</gene>
<dbReference type="GO" id="GO:0003729">
    <property type="term" value="F:mRNA binding"/>
    <property type="evidence" value="ECO:0007669"/>
    <property type="project" value="TreeGrafter"/>
</dbReference>
<keyword evidence="8" id="KW-1185">Reference proteome</keyword>
<organism evidence="7 8">
    <name type="scientific">Magnaporthiopsis poae (strain ATCC 64411 / 73-15)</name>
    <name type="common">Kentucky bluegrass fungus</name>
    <name type="synonym">Magnaporthe poae</name>
    <dbReference type="NCBI Taxonomy" id="644358"/>
    <lineage>
        <taxon>Eukaryota</taxon>
        <taxon>Fungi</taxon>
        <taxon>Dikarya</taxon>
        <taxon>Ascomycota</taxon>
        <taxon>Pezizomycotina</taxon>
        <taxon>Sordariomycetes</taxon>
        <taxon>Sordariomycetidae</taxon>
        <taxon>Magnaporthales</taxon>
        <taxon>Magnaporthaceae</taxon>
        <taxon>Magnaporthiopsis</taxon>
    </lineage>
</organism>
<reference evidence="6" key="3">
    <citation type="submission" date="2011-03" db="EMBL/GenBank/DDBJ databases">
        <title>Annotation of Magnaporthe poae ATCC 64411.</title>
        <authorList>
            <person name="Ma L.-J."/>
            <person name="Dead R."/>
            <person name="Young S.K."/>
            <person name="Zeng Q."/>
            <person name="Gargeya S."/>
            <person name="Fitzgerald M."/>
            <person name="Haas B."/>
            <person name="Abouelleil A."/>
            <person name="Alvarado L."/>
            <person name="Arachchi H.M."/>
            <person name="Berlin A."/>
            <person name="Brown A."/>
            <person name="Chapman S.B."/>
            <person name="Chen Z."/>
            <person name="Dunbar C."/>
            <person name="Freedman E."/>
            <person name="Gearin G."/>
            <person name="Gellesch M."/>
            <person name="Goldberg J."/>
            <person name="Griggs A."/>
            <person name="Gujja S."/>
            <person name="Heiman D."/>
            <person name="Howarth C."/>
            <person name="Larson L."/>
            <person name="Lui A."/>
            <person name="MacDonald P.J.P."/>
            <person name="Mehta T."/>
            <person name="Montmayeur A."/>
            <person name="Murphy C."/>
            <person name="Neiman D."/>
            <person name="Pearson M."/>
            <person name="Priest M."/>
            <person name="Roberts A."/>
            <person name="Saif S."/>
            <person name="Shea T."/>
            <person name="Shenoy N."/>
            <person name="Sisk P."/>
            <person name="Stolte C."/>
            <person name="Sykes S."/>
            <person name="Yandava C."/>
            <person name="Wortman J."/>
            <person name="Nusbaum C."/>
            <person name="Birren B."/>
        </authorList>
    </citation>
    <scope>NUCLEOTIDE SEQUENCE</scope>
    <source>
        <strain evidence="6">ATCC 64411</strain>
    </source>
</reference>
<reference evidence="7" key="5">
    <citation type="submission" date="2015-06" db="UniProtKB">
        <authorList>
            <consortium name="EnsemblFungi"/>
        </authorList>
    </citation>
    <scope>IDENTIFICATION</scope>
    <source>
        <strain evidence="7">ATCC 64411</strain>
    </source>
</reference>
<dbReference type="SMART" id="SM00311">
    <property type="entry name" value="PWI"/>
    <property type="match status" value="1"/>
</dbReference>
<reference evidence="8" key="1">
    <citation type="submission" date="2010-05" db="EMBL/GenBank/DDBJ databases">
        <title>The genome sequence of Magnaporthe poae strain ATCC 64411.</title>
        <authorList>
            <person name="Ma L.-J."/>
            <person name="Dead R."/>
            <person name="Young S."/>
            <person name="Zeng Q."/>
            <person name="Koehrsen M."/>
            <person name="Alvarado L."/>
            <person name="Berlin A."/>
            <person name="Chapman S.B."/>
            <person name="Chen Z."/>
            <person name="Freedman E."/>
            <person name="Gellesch M."/>
            <person name="Goldberg J."/>
            <person name="Griggs A."/>
            <person name="Gujja S."/>
            <person name="Heilman E.R."/>
            <person name="Heiman D."/>
            <person name="Hepburn T."/>
            <person name="Howarth C."/>
            <person name="Jen D."/>
            <person name="Larson L."/>
            <person name="Mehta T."/>
            <person name="Neiman D."/>
            <person name="Pearson M."/>
            <person name="Roberts A."/>
            <person name="Saif S."/>
            <person name="Shea T."/>
            <person name="Shenoy N."/>
            <person name="Sisk P."/>
            <person name="Stolte C."/>
            <person name="Sykes S."/>
            <person name="Walk T."/>
            <person name="White J."/>
            <person name="Yandava C."/>
            <person name="Haas B."/>
            <person name="Nusbaum C."/>
            <person name="Birren B."/>
        </authorList>
    </citation>
    <scope>NUCLEOTIDE SEQUENCE [LARGE SCALE GENOMIC DNA]</scope>
    <source>
        <strain evidence="8">ATCC 64411 / 73-15</strain>
    </source>
</reference>
<feature type="domain" description="RRM" evidence="4">
    <location>
        <begin position="14"/>
        <end position="104"/>
    </location>
</feature>
<name>A0A0C4EFB5_MAGP6</name>
<feature type="region of interest" description="Disordered" evidence="3">
    <location>
        <begin position="250"/>
        <end position="508"/>
    </location>
</feature>
<dbReference type="VEuPathDB" id="FungiDB:MAPG_11457"/>
<proteinExistence type="predicted"/>
<reference evidence="7" key="4">
    <citation type="journal article" date="2015" name="G3 (Bethesda)">
        <title>Genome sequences of three phytopathogenic species of the Magnaporthaceae family of fungi.</title>
        <authorList>
            <person name="Okagaki L.H."/>
            <person name="Nunes C.C."/>
            <person name="Sailsbery J."/>
            <person name="Clay B."/>
            <person name="Brown D."/>
            <person name="John T."/>
            <person name="Oh Y."/>
            <person name="Young N."/>
            <person name="Fitzgerald M."/>
            <person name="Haas B.J."/>
            <person name="Zeng Q."/>
            <person name="Young S."/>
            <person name="Adiconis X."/>
            <person name="Fan L."/>
            <person name="Levin J.Z."/>
            <person name="Mitchell T.K."/>
            <person name="Okubara P.A."/>
            <person name="Farman M.L."/>
            <person name="Kohn L.M."/>
            <person name="Birren B."/>
            <person name="Ma L.-J."/>
            <person name="Dean R.A."/>
        </authorList>
    </citation>
    <scope>NUCLEOTIDE SEQUENCE</scope>
    <source>
        <strain evidence="7">ATCC 64411 / 73-15</strain>
    </source>
</reference>
<dbReference type="InterPro" id="IPR002483">
    <property type="entry name" value="PWI_dom"/>
</dbReference>
<dbReference type="Gene3D" id="1.20.1390.10">
    <property type="entry name" value="PWI domain"/>
    <property type="match status" value="1"/>
</dbReference>
<protein>
    <recommendedName>
        <fullName evidence="9">PWI domain-containing protein</fullName>
    </recommendedName>
</protein>
<reference evidence="6" key="2">
    <citation type="submission" date="2010-05" db="EMBL/GenBank/DDBJ databases">
        <title>The Genome Sequence of Magnaporthe poae strain ATCC 64411.</title>
        <authorList>
            <consortium name="The Broad Institute Genome Sequencing Platform"/>
            <consortium name="Broad Institute Genome Sequencing Center for Infectious Disease"/>
            <person name="Ma L.-J."/>
            <person name="Dead R."/>
            <person name="Young S."/>
            <person name="Zeng Q."/>
            <person name="Koehrsen M."/>
            <person name="Alvarado L."/>
            <person name="Berlin A."/>
            <person name="Chapman S.B."/>
            <person name="Chen Z."/>
            <person name="Freedman E."/>
            <person name="Gellesch M."/>
            <person name="Goldberg J."/>
            <person name="Griggs A."/>
            <person name="Gujja S."/>
            <person name="Heilman E.R."/>
            <person name="Heiman D."/>
            <person name="Hepburn T."/>
            <person name="Howarth C."/>
            <person name="Jen D."/>
            <person name="Larson L."/>
            <person name="Mehta T."/>
            <person name="Neiman D."/>
            <person name="Pearson M."/>
            <person name="Roberts A."/>
            <person name="Saif S."/>
            <person name="Shea T."/>
            <person name="Shenoy N."/>
            <person name="Sisk P."/>
            <person name="Stolte C."/>
            <person name="Sykes S."/>
            <person name="Walk T."/>
            <person name="White J."/>
            <person name="Yandava C."/>
            <person name="Haas B."/>
            <person name="Nusbaum C."/>
            <person name="Birren B."/>
        </authorList>
    </citation>
    <scope>NUCLEOTIDE SEQUENCE</scope>
    <source>
        <strain evidence="6">ATCC 64411</strain>
    </source>
</reference>
<dbReference type="OrthoDB" id="6275295at2759"/>
<dbReference type="InterPro" id="IPR035979">
    <property type="entry name" value="RBD_domain_sf"/>
</dbReference>
<evidence type="ECO:0000313" key="8">
    <source>
        <dbReference type="Proteomes" id="UP000011715"/>
    </source>
</evidence>
<dbReference type="PANTHER" id="PTHR18806">
    <property type="entry name" value="RBM25 PROTEIN"/>
    <property type="match status" value="1"/>
</dbReference>
<keyword evidence="1" id="KW-0507">mRNA processing</keyword>
<feature type="compositionally biased region" description="Basic and acidic residues" evidence="3">
    <location>
        <begin position="250"/>
        <end position="275"/>
    </location>
</feature>
<dbReference type="GO" id="GO:0006397">
    <property type="term" value="P:mRNA processing"/>
    <property type="evidence" value="ECO:0007669"/>
    <property type="project" value="UniProtKB-KW"/>
</dbReference>
<dbReference type="Gene3D" id="3.30.70.330">
    <property type="match status" value="1"/>
</dbReference>
<evidence type="ECO:0000256" key="2">
    <source>
        <dbReference type="PROSITE-ProRule" id="PRU00176"/>
    </source>
</evidence>
<evidence type="ECO:0008006" key="9">
    <source>
        <dbReference type="Google" id="ProtNLM"/>
    </source>
</evidence>
<dbReference type="SUPFAM" id="SSF101233">
    <property type="entry name" value="PWI domain"/>
    <property type="match status" value="1"/>
</dbReference>
<dbReference type="InterPro" id="IPR012677">
    <property type="entry name" value="Nucleotide-bd_a/b_plait_sf"/>
</dbReference>
<dbReference type="AlphaFoldDB" id="A0A0C4EFB5"/>
<feature type="compositionally biased region" description="Basic and acidic residues" evidence="3">
    <location>
        <begin position="101"/>
        <end position="116"/>
    </location>
</feature>
<dbReference type="SUPFAM" id="SSF54928">
    <property type="entry name" value="RNA-binding domain, RBD"/>
    <property type="match status" value="1"/>
</dbReference>
<dbReference type="InterPro" id="IPR000504">
    <property type="entry name" value="RRM_dom"/>
</dbReference>
<dbReference type="OMA" id="DGCVNKK"/>
<feature type="compositionally biased region" description="Basic and acidic residues" evidence="3">
    <location>
        <begin position="478"/>
        <end position="494"/>
    </location>
</feature>
<accession>A0A0C4EFB5</accession>
<evidence type="ECO:0000259" key="5">
    <source>
        <dbReference type="PROSITE" id="PS51025"/>
    </source>
</evidence>